<proteinExistence type="predicted"/>
<reference evidence="1 2" key="1">
    <citation type="journal article" date="2014" name="Antonie Van Leeuwenhoek">
        <title>Fictibacillus enclensis sp. nov., isolated from marine sediment.</title>
        <authorList>
            <person name="Dastager S.G."/>
            <person name="Mawlankar R."/>
            <person name="Srinivasan K."/>
            <person name="Tang S.K."/>
            <person name="Lee J.C."/>
            <person name="Ramana V.V."/>
            <person name="Shouche Y.S."/>
        </authorList>
    </citation>
    <scope>NUCLEOTIDE SEQUENCE [LARGE SCALE GENOMIC DNA]</scope>
    <source>
        <strain evidence="1 2">NIO-1003</strain>
    </source>
</reference>
<organism evidence="1 2">
    <name type="scientific">Fictibacillus enclensis</name>
    <dbReference type="NCBI Taxonomy" id="1017270"/>
    <lineage>
        <taxon>Bacteria</taxon>
        <taxon>Bacillati</taxon>
        <taxon>Bacillota</taxon>
        <taxon>Bacilli</taxon>
        <taxon>Bacillales</taxon>
        <taxon>Fictibacillaceae</taxon>
        <taxon>Fictibacillus</taxon>
    </lineage>
</organism>
<dbReference type="Gene3D" id="3.30.70.2970">
    <property type="entry name" value="Protein of unknown function (DUF541), domain 2"/>
    <property type="match status" value="1"/>
</dbReference>
<dbReference type="Proteomes" id="UP000054099">
    <property type="component" value="Unassembled WGS sequence"/>
</dbReference>
<protein>
    <recommendedName>
        <fullName evidence="3">SIMPL domain-containing protein</fullName>
    </recommendedName>
</protein>
<dbReference type="EMBL" id="LNQN01000006">
    <property type="protein sequence ID" value="KSU80983.1"/>
    <property type="molecule type" value="Genomic_DNA"/>
</dbReference>
<dbReference type="RefSeq" id="WP_061974514.1">
    <property type="nucleotide sequence ID" value="NZ_FMAV01000004.1"/>
</dbReference>
<dbReference type="Pfam" id="PF04402">
    <property type="entry name" value="SIMPL"/>
    <property type="match status" value="1"/>
</dbReference>
<sequence length="217" mass="23922">MYYERPDAATRNTIRVYGEGTAYAVPDQTQLTIGVITENKDVSAAQKQNNEVMNQVTHGLMTMGIPSKDIQTSLYRIDPQYSYENGQQHLKGYQVNHQLQVTVRDIRQTGAVINMAVSQGANSVSSIQFIVSSQDAFYNQALTLAVQNAHQKAMNIARDLDVTINRYPAKVTELPKSARPGPVPFQGAMLAHAGPVPIQTGQNEITAAIEAEFFYMS</sequence>
<evidence type="ECO:0000313" key="1">
    <source>
        <dbReference type="EMBL" id="KSU80983.1"/>
    </source>
</evidence>
<dbReference type="PANTHER" id="PTHR34387">
    <property type="entry name" value="SLR1258 PROTEIN"/>
    <property type="match status" value="1"/>
</dbReference>
<dbReference type="Gene3D" id="3.30.110.170">
    <property type="entry name" value="Protein of unknown function (DUF541), domain 1"/>
    <property type="match status" value="1"/>
</dbReference>
<keyword evidence="2" id="KW-1185">Reference proteome</keyword>
<evidence type="ECO:0000313" key="2">
    <source>
        <dbReference type="Proteomes" id="UP000054099"/>
    </source>
</evidence>
<evidence type="ECO:0008006" key="3">
    <source>
        <dbReference type="Google" id="ProtNLM"/>
    </source>
</evidence>
<dbReference type="GO" id="GO:0006974">
    <property type="term" value="P:DNA damage response"/>
    <property type="evidence" value="ECO:0007669"/>
    <property type="project" value="TreeGrafter"/>
</dbReference>
<dbReference type="PANTHER" id="PTHR34387:SF1">
    <property type="entry name" value="PERIPLASMIC IMMUNOGENIC PROTEIN"/>
    <property type="match status" value="1"/>
</dbReference>
<dbReference type="AlphaFoldDB" id="A0A0V8J1U5"/>
<gene>
    <name evidence="1" type="ORF">AS030_18700</name>
</gene>
<accession>A0A0V8J1U5</accession>
<dbReference type="InterPro" id="IPR052022">
    <property type="entry name" value="26kDa_periplasmic_antigen"/>
</dbReference>
<dbReference type="InterPro" id="IPR007497">
    <property type="entry name" value="SIMPL/DUF541"/>
</dbReference>
<name>A0A0V8J1U5_9BACL</name>
<comment type="caution">
    <text evidence="1">The sequence shown here is derived from an EMBL/GenBank/DDBJ whole genome shotgun (WGS) entry which is preliminary data.</text>
</comment>